<organism evidence="2 3">
    <name type="scientific">Psilocybe cf. subviscida</name>
    <dbReference type="NCBI Taxonomy" id="2480587"/>
    <lineage>
        <taxon>Eukaryota</taxon>
        <taxon>Fungi</taxon>
        <taxon>Dikarya</taxon>
        <taxon>Basidiomycota</taxon>
        <taxon>Agaricomycotina</taxon>
        <taxon>Agaricomycetes</taxon>
        <taxon>Agaricomycetidae</taxon>
        <taxon>Agaricales</taxon>
        <taxon>Agaricineae</taxon>
        <taxon>Strophariaceae</taxon>
        <taxon>Psilocybe</taxon>
    </lineage>
</organism>
<feature type="region of interest" description="Disordered" evidence="1">
    <location>
        <begin position="275"/>
        <end position="295"/>
    </location>
</feature>
<reference evidence="2 3" key="1">
    <citation type="journal article" date="2020" name="ISME J.">
        <title>Uncovering the hidden diversity of litter-decomposition mechanisms in mushroom-forming fungi.</title>
        <authorList>
            <person name="Floudas D."/>
            <person name="Bentzer J."/>
            <person name="Ahren D."/>
            <person name="Johansson T."/>
            <person name="Persson P."/>
            <person name="Tunlid A."/>
        </authorList>
    </citation>
    <scope>NUCLEOTIDE SEQUENCE [LARGE SCALE GENOMIC DNA]</scope>
    <source>
        <strain evidence="2 3">CBS 101986</strain>
    </source>
</reference>
<keyword evidence="3" id="KW-1185">Reference proteome</keyword>
<evidence type="ECO:0000256" key="1">
    <source>
        <dbReference type="SAM" id="MobiDB-lite"/>
    </source>
</evidence>
<sequence length="295" mass="31161">MSIDGQFMSIAEAVVATGPQNKSFEEVRCDDYLQAYISKGRAPEPVPQEPADEFVRKTLNLPPLFKPIMLPFIPTGGPPPPLNPLTASSTIPASLFSVTASGSTTGKPRITDPKQLPAAQVFTMTQGPPAPSGASGEKYYAISAMPEFAFFSIEELRYYAYLTGNKTPSAEVVPQPFMAETGPVAGPITVKVEGETMENVSARPGYDKHSPEEFRVAYLLYGREMTSAELTAVQNPVAAPVATASLTAPRPAPTTSLFGAPVPVPAPIAAPAPPAAPTLSSTPSSGMFTFGFRPR</sequence>
<dbReference type="OrthoDB" id="3234974at2759"/>
<proteinExistence type="predicted"/>
<feature type="compositionally biased region" description="Polar residues" evidence="1">
    <location>
        <begin position="278"/>
        <end position="287"/>
    </location>
</feature>
<dbReference type="AlphaFoldDB" id="A0A8H5BGL0"/>
<protein>
    <submittedName>
        <fullName evidence="2">Uncharacterized protein</fullName>
    </submittedName>
</protein>
<dbReference type="EMBL" id="JAACJJ010000028">
    <property type="protein sequence ID" value="KAF5322501.1"/>
    <property type="molecule type" value="Genomic_DNA"/>
</dbReference>
<evidence type="ECO:0000313" key="3">
    <source>
        <dbReference type="Proteomes" id="UP000567179"/>
    </source>
</evidence>
<dbReference type="Gene3D" id="1.10.10.2360">
    <property type="match status" value="1"/>
</dbReference>
<evidence type="ECO:0000313" key="2">
    <source>
        <dbReference type="EMBL" id="KAF5322501.1"/>
    </source>
</evidence>
<comment type="caution">
    <text evidence="2">The sequence shown here is derived from an EMBL/GenBank/DDBJ whole genome shotgun (WGS) entry which is preliminary data.</text>
</comment>
<name>A0A8H5BGL0_9AGAR</name>
<accession>A0A8H5BGL0</accession>
<gene>
    <name evidence="2" type="ORF">D9619_002193</name>
</gene>
<dbReference type="Proteomes" id="UP000567179">
    <property type="component" value="Unassembled WGS sequence"/>
</dbReference>